<evidence type="ECO:0000256" key="5">
    <source>
        <dbReference type="ARBA" id="ARBA00023136"/>
    </source>
</evidence>
<proteinExistence type="predicted"/>
<comment type="subcellular location">
    <subcellularLocation>
        <location evidence="1">Cell membrane</location>
        <topology evidence="1">Multi-pass membrane protein</topology>
    </subcellularLocation>
</comment>
<feature type="transmembrane region" description="Helical" evidence="6">
    <location>
        <begin position="325"/>
        <end position="343"/>
    </location>
</feature>
<sequence length="748" mass="86058">MRRLLLKLNRSSQFDNRGWYIFPVLALQLTLAILVNSFSWPWLILLALLVLTVWQNQRYFVLLEMLLLIGVGFYLGQKPQLTLPHNKEIIVYPDQIKQKPGWISGTGTLSNGQKVLFGSSITKKKNIPAQVLKIKGDWQWQRIAPATNQGEFDFRKYYQQQNIYYRATAPKMTITPMLSRKTLLDYLHLLRYCWLRSFQQLPHWLRINACSLLLGDFDTSEVDLRAGLTNLGIIHIFSISGLHVYLLVRILIKLTSFLRIPEESVQLVLFFLLPMFAVIAGSGVGVWRACGLQMVQIIQSHFHWPISRHDRFALVLLGQTLFEPYVLFSLAGQLSYLLSYGLIVIRVNKAWQRSLLINFLSAPVLIFHTYSFGWLTFAANIFLTPLFEHLIIPLTFLSLLIKKSTQLLQILESFFDIIYAPVTALADCNKTQLIVGHLPVMVAMIFVIITLIVVSNSSHSKYWYTLLLLGYCLVMVGNHFPSTGQVTLIDIGQGDSILLTTPFRRKTCLIDTGGKLRFGRYHSSSNRVEQITIPYLKYQGIDHLDYVFLSHQDADHIGDLQVLLKKFPVRRVCFADGMQNNAAVNRQLNPFRKRVQFCRLHLNDEIIITPQFKIKVLWPRHLSTGTNEDSLSLLVTIQNIKWLFTGDLNQANELKLFKRPCLIDFFKAGHHGSKTASNPQFLKMIQPKLVLISAGRHNRYGHPSPETMATLKKLQIKALSTAEHGMLTWRYSNWHKPQWQLFSKEKIK</sequence>
<organism evidence="8 9">
    <name type="scientific">Bombilactobacillus mellis</name>
    <dbReference type="NCBI Taxonomy" id="1218508"/>
    <lineage>
        <taxon>Bacteria</taxon>
        <taxon>Bacillati</taxon>
        <taxon>Bacillota</taxon>
        <taxon>Bacilli</taxon>
        <taxon>Lactobacillales</taxon>
        <taxon>Lactobacillaceae</taxon>
        <taxon>Bombilactobacillus</taxon>
    </lineage>
</organism>
<feature type="transmembrane region" description="Helical" evidence="6">
    <location>
        <begin position="59"/>
        <end position="76"/>
    </location>
</feature>
<dbReference type="InterPro" id="IPR036866">
    <property type="entry name" value="RibonucZ/Hydroxyglut_hydro"/>
</dbReference>
<comment type="caution">
    <text evidence="8">The sequence shown here is derived from an EMBL/GenBank/DDBJ whole genome shotgun (WGS) entry which is preliminary data.</text>
</comment>
<dbReference type="AlphaFoldDB" id="A0A0F4KPJ7"/>
<dbReference type="InterPro" id="IPR052159">
    <property type="entry name" value="Competence_DNA_uptake"/>
</dbReference>
<dbReference type="GO" id="GO:0030420">
    <property type="term" value="P:establishment of competence for transformation"/>
    <property type="evidence" value="ECO:0007669"/>
    <property type="project" value="InterPro"/>
</dbReference>
<evidence type="ECO:0000313" key="9">
    <source>
        <dbReference type="Proteomes" id="UP000033695"/>
    </source>
</evidence>
<keyword evidence="3 6" id="KW-0812">Transmembrane</keyword>
<accession>A0A0F4KPJ7</accession>
<dbReference type="InterPro" id="IPR004797">
    <property type="entry name" value="Competence_ComEC/Rec2"/>
</dbReference>
<feature type="domain" description="Metallo-beta-lactamase" evidence="7">
    <location>
        <begin position="493"/>
        <end position="696"/>
    </location>
</feature>
<dbReference type="STRING" id="1218508.JG29_09940"/>
<dbReference type="NCBIfam" id="TIGR00361">
    <property type="entry name" value="ComEC_Rec2"/>
    <property type="match status" value="1"/>
</dbReference>
<dbReference type="EMBL" id="JXBZ01000008">
    <property type="protein sequence ID" value="KJY48592.1"/>
    <property type="molecule type" value="Genomic_DNA"/>
</dbReference>
<evidence type="ECO:0000313" key="8">
    <source>
        <dbReference type="EMBL" id="KJY48592.1"/>
    </source>
</evidence>
<dbReference type="InterPro" id="IPR004477">
    <property type="entry name" value="ComEC_N"/>
</dbReference>
<feature type="transmembrane region" description="Helical" evidence="6">
    <location>
        <begin position="432"/>
        <end position="455"/>
    </location>
</feature>
<name>A0A0F4KPJ7_9LACO</name>
<evidence type="ECO:0000256" key="1">
    <source>
        <dbReference type="ARBA" id="ARBA00004651"/>
    </source>
</evidence>
<dbReference type="Pfam" id="PF00753">
    <property type="entry name" value="Lactamase_B"/>
    <property type="match status" value="1"/>
</dbReference>
<dbReference type="Proteomes" id="UP000033695">
    <property type="component" value="Unassembled WGS sequence"/>
</dbReference>
<evidence type="ECO:0000256" key="2">
    <source>
        <dbReference type="ARBA" id="ARBA00022475"/>
    </source>
</evidence>
<keyword evidence="9" id="KW-1185">Reference proteome</keyword>
<dbReference type="SMART" id="SM00849">
    <property type="entry name" value="Lactamase_B"/>
    <property type="match status" value="1"/>
</dbReference>
<dbReference type="PANTHER" id="PTHR30619:SF7">
    <property type="entry name" value="BETA-LACTAMASE DOMAIN PROTEIN"/>
    <property type="match status" value="1"/>
</dbReference>
<dbReference type="NCBIfam" id="TIGR00360">
    <property type="entry name" value="ComEC_N-term"/>
    <property type="match status" value="1"/>
</dbReference>
<dbReference type="InterPro" id="IPR001279">
    <property type="entry name" value="Metallo-B-lactamas"/>
</dbReference>
<feature type="transmembrane region" description="Helical" evidence="6">
    <location>
        <begin position="462"/>
        <end position="480"/>
    </location>
</feature>
<dbReference type="Gene3D" id="3.60.15.10">
    <property type="entry name" value="Ribonuclease Z/Hydroxyacylglutathione hydrolase-like"/>
    <property type="match status" value="1"/>
</dbReference>
<feature type="transmembrane region" description="Helical" evidence="6">
    <location>
        <begin position="232"/>
        <end position="252"/>
    </location>
</feature>
<keyword evidence="4 6" id="KW-1133">Transmembrane helix</keyword>
<dbReference type="InterPro" id="IPR035681">
    <property type="entry name" value="ComA-like_MBL"/>
</dbReference>
<dbReference type="SUPFAM" id="SSF56281">
    <property type="entry name" value="Metallo-hydrolase/oxidoreductase"/>
    <property type="match status" value="1"/>
</dbReference>
<dbReference type="PANTHER" id="PTHR30619">
    <property type="entry name" value="DNA INTERNALIZATION/COMPETENCE PROTEIN COMEC/REC2"/>
    <property type="match status" value="1"/>
</dbReference>
<evidence type="ECO:0000256" key="4">
    <source>
        <dbReference type="ARBA" id="ARBA00022989"/>
    </source>
</evidence>
<feature type="transmembrane region" description="Helical" evidence="6">
    <location>
        <begin position="20"/>
        <end position="52"/>
    </location>
</feature>
<keyword evidence="5 6" id="KW-0472">Membrane</keyword>
<gene>
    <name evidence="8" type="ORF">JG29_09940</name>
</gene>
<dbReference type="HOGENOM" id="CLU_010363_2_3_9"/>
<feature type="transmembrane region" description="Helical" evidence="6">
    <location>
        <begin position="264"/>
        <end position="287"/>
    </location>
</feature>
<evidence type="ECO:0000259" key="7">
    <source>
        <dbReference type="SMART" id="SM00849"/>
    </source>
</evidence>
<dbReference type="CDD" id="cd07731">
    <property type="entry name" value="ComA-like_MBL-fold"/>
    <property type="match status" value="1"/>
</dbReference>
<evidence type="ECO:0000256" key="3">
    <source>
        <dbReference type="ARBA" id="ARBA00022692"/>
    </source>
</evidence>
<feature type="transmembrane region" description="Helical" evidence="6">
    <location>
        <begin position="355"/>
        <end position="375"/>
    </location>
</feature>
<evidence type="ECO:0000256" key="6">
    <source>
        <dbReference type="SAM" id="Phobius"/>
    </source>
</evidence>
<reference evidence="8 9" key="1">
    <citation type="submission" date="2014-12" db="EMBL/GenBank/DDBJ databases">
        <title>Comparative genomics of the lactic acid bacteria isolated from the honey bee gut.</title>
        <authorList>
            <person name="Ellegaard K.M."/>
            <person name="Tamarit D."/>
            <person name="Javelind E."/>
            <person name="Olofsson T."/>
            <person name="Andersson S.G."/>
            <person name="Vasquez A."/>
        </authorList>
    </citation>
    <scope>NUCLEOTIDE SEQUENCE [LARGE SCALE GENOMIC DNA]</scope>
    <source>
        <strain evidence="8 9">Hon2</strain>
    </source>
</reference>
<dbReference type="Pfam" id="PF03772">
    <property type="entry name" value="Competence"/>
    <property type="match status" value="1"/>
</dbReference>
<dbReference type="PATRIC" id="fig|1218508.4.peg.979"/>
<keyword evidence="2" id="KW-1003">Cell membrane</keyword>
<protein>
    <recommendedName>
        <fullName evidence="7">Metallo-beta-lactamase domain-containing protein</fullName>
    </recommendedName>
</protein>
<dbReference type="GO" id="GO:0005886">
    <property type="term" value="C:plasma membrane"/>
    <property type="evidence" value="ECO:0007669"/>
    <property type="project" value="UniProtKB-SubCell"/>
</dbReference>